<keyword evidence="2" id="KW-1133">Transmembrane helix</keyword>
<evidence type="ECO:0000313" key="3">
    <source>
        <dbReference type="Proteomes" id="UP000192223"/>
    </source>
</evidence>
<evidence type="ECO:0000256" key="2">
    <source>
        <dbReference type="SAM" id="Phobius"/>
    </source>
</evidence>
<dbReference type="RefSeq" id="XP_018326732.2">
    <property type="nucleotide sequence ID" value="XM_018471230.2"/>
</dbReference>
<reference evidence="4" key="1">
    <citation type="submission" date="2025-08" db="UniProtKB">
        <authorList>
            <consortium name="RefSeq"/>
        </authorList>
    </citation>
    <scope>IDENTIFICATION</scope>
    <source>
        <tissue evidence="4">Entire body</tissue>
    </source>
</reference>
<name>A0A1W4X1S8_AGRPL</name>
<accession>A0A1W4X1S8</accession>
<sequence length="543" mass="61136">MLGKSKVTVDNKAVNVTSDDLASEQTSPQQNDECPLEDMRQHLQNVIDHMGPETPHYRFTTTTSTECLDGDNEESYFESTSIISSVVQIKQIQMQEQAFDTLDSSEVSAIPPDTQRTDCQDAEVQVPSKNSLEKGHQHVSCERPCYCPNPSYGYHYQPCYIPYPNFPQPLPICCSPPIQPQEQQQPTEMIHPCREAVNVPPKPVQSQPKPCHHPQGRYVIPKHNCKGWSFLKCFRKERPKNEFIKLYVENPSEHHPPEKLVFDLVAGIPQPCTNTISTNTVNNVVKSTGANTSVIKTKCSSVNAASVVKCHGVCTSKLTTGARSICSQTPCGTPCSRSEHVLVNRISQDRNRGITSCKGDLDTKIEVYYFDHGNSAYYCTTDSPPIIDTDVLGEKSEQCAKRFWAESFGTVYIGITLFTTFVLQFFKFLLYGLIRPLTVGLLQLACDYFFKPFLAILFNGFVQPILIFFYNVATSLRDLCDPIAEGCGYFLHELAFLCRSIRLFDYKSQKPNKECIREKRSKCCASPVCKHKKQQVINIPPCC</sequence>
<evidence type="ECO:0000256" key="1">
    <source>
        <dbReference type="SAM" id="MobiDB-lite"/>
    </source>
</evidence>
<dbReference type="AlphaFoldDB" id="A0A1W4X1S8"/>
<keyword evidence="3" id="KW-1185">Reference proteome</keyword>
<gene>
    <name evidence="4" type="primary">LOC108738021</name>
</gene>
<organism evidence="3 4">
    <name type="scientific">Agrilus planipennis</name>
    <name type="common">Emerald ash borer</name>
    <name type="synonym">Agrilus marcopoli</name>
    <dbReference type="NCBI Taxonomy" id="224129"/>
    <lineage>
        <taxon>Eukaryota</taxon>
        <taxon>Metazoa</taxon>
        <taxon>Ecdysozoa</taxon>
        <taxon>Arthropoda</taxon>
        <taxon>Hexapoda</taxon>
        <taxon>Insecta</taxon>
        <taxon>Pterygota</taxon>
        <taxon>Neoptera</taxon>
        <taxon>Endopterygota</taxon>
        <taxon>Coleoptera</taxon>
        <taxon>Polyphaga</taxon>
        <taxon>Elateriformia</taxon>
        <taxon>Buprestoidea</taxon>
        <taxon>Buprestidae</taxon>
        <taxon>Agrilinae</taxon>
        <taxon>Agrilus</taxon>
    </lineage>
</organism>
<feature type="transmembrane region" description="Helical" evidence="2">
    <location>
        <begin position="411"/>
        <end position="433"/>
    </location>
</feature>
<dbReference type="OrthoDB" id="10045204at2759"/>
<feature type="compositionally biased region" description="Polar residues" evidence="1">
    <location>
        <begin position="14"/>
        <end position="32"/>
    </location>
</feature>
<proteinExistence type="predicted"/>
<dbReference type="Proteomes" id="UP000192223">
    <property type="component" value="Unplaced"/>
</dbReference>
<dbReference type="KEGG" id="apln:108738021"/>
<dbReference type="GeneID" id="108738021"/>
<keyword evidence="2" id="KW-0812">Transmembrane</keyword>
<feature type="transmembrane region" description="Helical" evidence="2">
    <location>
        <begin position="453"/>
        <end position="473"/>
    </location>
</feature>
<dbReference type="STRING" id="224129.A0A1W4X1S8"/>
<evidence type="ECO:0000313" key="4">
    <source>
        <dbReference type="RefSeq" id="XP_018326732.2"/>
    </source>
</evidence>
<feature type="region of interest" description="Disordered" evidence="1">
    <location>
        <begin position="1"/>
        <end position="33"/>
    </location>
</feature>
<keyword evidence="2" id="KW-0472">Membrane</keyword>
<protein>
    <submittedName>
        <fullName evidence="4">Uncharacterized protein LOC108738021 isoform X1</fullName>
    </submittedName>
</protein>
<dbReference type="InParanoid" id="A0A1W4X1S8"/>